<dbReference type="GeneID" id="64697301"/>
<feature type="transmembrane region" description="Helical" evidence="1">
    <location>
        <begin position="325"/>
        <end position="347"/>
    </location>
</feature>
<proteinExistence type="predicted"/>
<reference evidence="2" key="1">
    <citation type="journal article" date="2020" name="New Phytol.">
        <title>Comparative genomics reveals dynamic genome evolution in host specialist ectomycorrhizal fungi.</title>
        <authorList>
            <person name="Lofgren L.A."/>
            <person name="Nguyen N.H."/>
            <person name="Vilgalys R."/>
            <person name="Ruytinx J."/>
            <person name="Liao H.L."/>
            <person name="Branco S."/>
            <person name="Kuo A."/>
            <person name="LaButti K."/>
            <person name="Lipzen A."/>
            <person name="Andreopoulos W."/>
            <person name="Pangilinan J."/>
            <person name="Riley R."/>
            <person name="Hundley H."/>
            <person name="Na H."/>
            <person name="Barry K."/>
            <person name="Grigoriev I.V."/>
            <person name="Stajich J.E."/>
            <person name="Kennedy P.G."/>
        </authorList>
    </citation>
    <scope>NUCLEOTIDE SEQUENCE</scope>
    <source>
        <strain evidence="2">FC423</strain>
    </source>
</reference>
<organism evidence="2 3">
    <name type="scientific">Suillus discolor</name>
    <dbReference type="NCBI Taxonomy" id="1912936"/>
    <lineage>
        <taxon>Eukaryota</taxon>
        <taxon>Fungi</taxon>
        <taxon>Dikarya</taxon>
        <taxon>Basidiomycota</taxon>
        <taxon>Agaricomycotina</taxon>
        <taxon>Agaricomycetes</taxon>
        <taxon>Agaricomycetidae</taxon>
        <taxon>Boletales</taxon>
        <taxon>Suillineae</taxon>
        <taxon>Suillaceae</taxon>
        <taxon>Suillus</taxon>
    </lineage>
</organism>
<comment type="caution">
    <text evidence="2">The sequence shown here is derived from an EMBL/GenBank/DDBJ whole genome shotgun (WGS) entry which is preliminary data.</text>
</comment>
<dbReference type="EMBL" id="JABBWM010000002">
    <property type="protein sequence ID" value="KAG2119601.1"/>
    <property type="molecule type" value="Genomic_DNA"/>
</dbReference>
<dbReference type="OrthoDB" id="2688021at2759"/>
<dbReference type="Proteomes" id="UP000823399">
    <property type="component" value="Unassembled WGS sequence"/>
</dbReference>
<feature type="transmembrane region" description="Helical" evidence="1">
    <location>
        <begin position="163"/>
        <end position="188"/>
    </location>
</feature>
<sequence length="547" mass="59942">MFSIPFMPASSKPIVKIWYPLRLLPYEPLLNLTDNSDTELTAVTGTDVYDRGLTSRTYATAGLVLSSIISVCCIITGVVILTISGISGVIPLMRLGGTELQKSLQVELLSLILNALVTLCTESTGFVHSISLRSALASEGRLHFNTNLRIMTAARGRRNPNGALLNGTMALLLILSYSSSSLVVFVNFSITESAAITGLPLLVLGVALLLQVVIAFRGIWGVEVLTWSSSPFDVTVALVHDKKLTRFHSRCMCCVSDQGIDACPVKPSKTQLSAWRAHTSIRKVVISLWGVVVACAGWAVLVSYVKISYHSPQIPWSFLQPQEVSIWYNMPGADLLVWILLFINIAVIQGPLTMALHCSELIANVIRDESQWRCATKKKGLRPTINPLKSIFAYPICLILFVVKPFLHWMFGLSITVNTDAIDGTLHGQLQVYMFEAQIWNLCIALFICACFFTLIALRRPRGPQPAAYGHLQTLANLVDSPLSHVMWWGHKADGPVCHAGTSDHELQEVKMDCDYAGSSVRSAASTISPIFEVIHLSLSTDLHGKI</sequence>
<feature type="transmembrane region" description="Helical" evidence="1">
    <location>
        <begin position="63"/>
        <end position="92"/>
    </location>
</feature>
<dbReference type="AlphaFoldDB" id="A0A9P7K0E5"/>
<dbReference type="RefSeq" id="XP_041299427.1">
    <property type="nucleotide sequence ID" value="XM_041435042.1"/>
</dbReference>
<feature type="transmembrane region" description="Helical" evidence="1">
    <location>
        <begin position="284"/>
        <end position="305"/>
    </location>
</feature>
<evidence type="ECO:0000313" key="2">
    <source>
        <dbReference type="EMBL" id="KAG2119601.1"/>
    </source>
</evidence>
<evidence type="ECO:0000256" key="1">
    <source>
        <dbReference type="SAM" id="Phobius"/>
    </source>
</evidence>
<accession>A0A9P7K0E5</accession>
<gene>
    <name evidence="2" type="ORF">F5147DRAFT_664775</name>
</gene>
<name>A0A9P7K0E5_9AGAM</name>
<feature type="transmembrane region" description="Helical" evidence="1">
    <location>
        <begin position="391"/>
        <end position="411"/>
    </location>
</feature>
<keyword evidence="1" id="KW-0472">Membrane</keyword>
<feature type="transmembrane region" description="Helical" evidence="1">
    <location>
        <begin position="194"/>
        <end position="216"/>
    </location>
</feature>
<evidence type="ECO:0000313" key="3">
    <source>
        <dbReference type="Proteomes" id="UP000823399"/>
    </source>
</evidence>
<feature type="transmembrane region" description="Helical" evidence="1">
    <location>
        <begin position="439"/>
        <end position="458"/>
    </location>
</feature>
<protein>
    <submittedName>
        <fullName evidence="2">Uncharacterized protein</fullName>
    </submittedName>
</protein>
<keyword evidence="1" id="KW-1133">Transmembrane helix</keyword>
<keyword evidence="3" id="KW-1185">Reference proteome</keyword>
<keyword evidence="1" id="KW-0812">Transmembrane</keyword>